<evidence type="ECO:0000256" key="2">
    <source>
        <dbReference type="SAM" id="Phobius"/>
    </source>
</evidence>
<reference evidence="3 4" key="1">
    <citation type="submission" date="2020-01" db="EMBL/GenBank/DDBJ databases">
        <authorList>
            <person name="Gupta K D."/>
        </authorList>
    </citation>
    <scope>NUCLEOTIDE SEQUENCE [LARGE SCALE GENOMIC DNA]</scope>
</reference>
<feature type="compositionally biased region" description="Low complexity" evidence="1">
    <location>
        <begin position="654"/>
        <end position="665"/>
    </location>
</feature>
<feature type="transmembrane region" description="Helical" evidence="2">
    <location>
        <begin position="482"/>
        <end position="504"/>
    </location>
</feature>
<feature type="compositionally biased region" description="Pro residues" evidence="1">
    <location>
        <begin position="316"/>
        <end position="329"/>
    </location>
</feature>
<feature type="region of interest" description="Disordered" evidence="1">
    <location>
        <begin position="641"/>
        <end position="794"/>
    </location>
</feature>
<dbReference type="EMBL" id="CACVBS010000049">
    <property type="protein sequence ID" value="CAA7265461.1"/>
    <property type="molecule type" value="Genomic_DNA"/>
</dbReference>
<comment type="caution">
    <text evidence="3">The sequence shown here is derived from an EMBL/GenBank/DDBJ whole genome shotgun (WGS) entry which is preliminary data.</text>
</comment>
<feature type="compositionally biased region" description="Acidic residues" evidence="1">
    <location>
        <begin position="598"/>
        <end position="615"/>
    </location>
</feature>
<dbReference type="Proteomes" id="UP000467700">
    <property type="component" value="Unassembled WGS sequence"/>
</dbReference>
<keyword evidence="2" id="KW-0472">Membrane</keyword>
<gene>
    <name evidence="3" type="ORF">AAE3_LOCUS7810</name>
</gene>
<evidence type="ECO:0000256" key="1">
    <source>
        <dbReference type="SAM" id="MobiDB-lite"/>
    </source>
</evidence>
<name>A0A8S0XTD8_CYCAE</name>
<feature type="transmembrane region" description="Helical" evidence="2">
    <location>
        <begin position="388"/>
        <end position="410"/>
    </location>
</feature>
<protein>
    <submittedName>
        <fullName evidence="3">Uncharacterized protein</fullName>
    </submittedName>
</protein>
<feature type="region of interest" description="Disordered" evidence="1">
    <location>
        <begin position="568"/>
        <end position="624"/>
    </location>
</feature>
<keyword evidence="2" id="KW-0812">Transmembrane</keyword>
<organism evidence="3 4">
    <name type="scientific">Cyclocybe aegerita</name>
    <name type="common">Black poplar mushroom</name>
    <name type="synonym">Agrocybe aegerita</name>
    <dbReference type="NCBI Taxonomy" id="1973307"/>
    <lineage>
        <taxon>Eukaryota</taxon>
        <taxon>Fungi</taxon>
        <taxon>Dikarya</taxon>
        <taxon>Basidiomycota</taxon>
        <taxon>Agaricomycotina</taxon>
        <taxon>Agaricomycetes</taxon>
        <taxon>Agaricomycetidae</taxon>
        <taxon>Agaricales</taxon>
        <taxon>Agaricineae</taxon>
        <taxon>Bolbitiaceae</taxon>
        <taxon>Cyclocybe</taxon>
    </lineage>
</organism>
<keyword evidence="4" id="KW-1185">Reference proteome</keyword>
<accession>A0A8S0XTD8</accession>
<sequence>MPSYLATRGVKMPSPHCGTSFVGLRPAAALNIGVAASLFAASRSQDLIPFELDPNVASLIAATYVAGSVAYFARDVYSSTLFQDILSRRSGLGRIIDTDLLLPNPEALVHDAKVHGPACMRISQLAAFEYERAIRSALTICASNDGPGMDLAIVAQGEGVCSPDDAPPIVDSMVYGPACMRRSQLSVFMDEKIARASAPEDAPPVVDSKVYGPACTRPSQLSAFMDEKIVCASGDGPRRSSRLAAIAARIASGGSSSPQGGGNGPDDEPGNNGSGGNGASDGNSRQPTLAVVGSDGSKKPQSKKKRASKRARNNDSPPPPPPLSPPSPVEDPEPANNGTNAGWTSTLICFILGALFTAALKSSYTKRLYASIRTRATKQSRRKEQTVVMSRTTAFVILATVTGFAVTSLLPNHPPGAVEMRPQSYVEGLVPLPQVTKSPMRLVVDKSYYTLDYRSMATTTAQATSLPSSAADSFLEMGLTPWVLLVMALPIFAFIAFQFGTFIGRALIKVSARRAEPTKLESMPISSPNLVSIYIPQGVMINFEQPKPQDPFSGISDHETPLVDVRTKFSFGPDSAGDSDSEVPKQVIDKGRGKAVDLEEDEAVEAGDDEADEVESFNSSLEDFEDVPEELEEVKQMLSVDPPVASSSKHTLNEVESVSDSSNVSEKMEEVSQMPGIGSEALATSSKITLDSPLFVAPPPPIASSSVSSPPAPAPTVQSPSVPSIPSIAELQQPEEAPVSSSTSASAPPTTATTELPASAEGTGVEVPGRRRRKRRQARSRDAQHPSGPENEED</sequence>
<feature type="compositionally biased region" description="Basic residues" evidence="1">
    <location>
        <begin position="300"/>
        <end position="311"/>
    </location>
</feature>
<evidence type="ECO:0000313" key="4">
    <source>
        <dbReference type="Proteomes" id="UP000467700"/>
    </source>
</evidence>
<evidence type="ECO:0000313" key="3">
    <source>
        <dbReference type="EMBL" id="CAA7265461.1"/>
    </source>
</evidence>
<proteinExistence type="predicted"/>
<feature type="transmembrane region" description="Helical" evidence="2">
    <location>
        <begin position="341"/>
        <end position="360"/>
    </location>
</feature>
<feature type="compositionally biased region" description="Low complexity" evidence="1">
    <location>
        <begin position="703"/>
        <end position="761"/>
    </location>
</feature>
<feature type="compositionally biased region" description="Basic and acidic residues" evidence="1">
    <location>
        <begin position="587"/>
        <end position="597"/>
    </location>
</feature>
<dbReference type="AlphaFoldDB" id="A0A8S0XTD8"/>
<keyword evidence="2" id="KW-1133">Transmembrane helix</keyword>
<feature type="region of interest" description="Disordered" evidence="1">
    <location>
        <begin position="251"/>
        <end position="338"/>
    </location>
</feature>